<gene>
    <name evidence="1" type="ORF">KIN20_014933</name>
</gene>
<keyword evidence="2" id="KW-1185">Reference proteome</keyword>
<dbReference type="EMBL" id="JAHQIW010002972">
    <property type="protein sequence ID" value="KAJ1356945.1"/>
    <property type="molecule type" value="Genomic_DNA"/>
</dbReference>
<reference evidence="1" key="1">
    <citation type="submission" date="2021-06" db="EMBL/GenBank/DDBJ databases">
        <title>Parelaphostrongylus tenuis whole genome reference sequence.</title>
        <authorList>
            <person name="Garwood T.J."/>
            <person name="Larsen P.A."/>
            <person name="Fountain-Jones N.M."/>
            <person name="Garbe J.R."/>
            <person name="Macchietto M.G."/>
            <person name="Kania S.A."/>
            <person name="Gerhold R.W."/>
            <person name="Richards J.E."/>
            <person name="Wolf T.M."/>
        </authorList>
    </citation>
    <scope>NUCLEOTIDE SEQUENCE</scope>
    <source>
        <strain evidence="1">MNPRO001-30</strain>
        <tissue evidence="1">Meninges</tissue>
    </source>
</reference>
<evidence type="ECO:0000313" key="1">
    <source>
        <dbReference type="EMBL" id="KAJ1356945.1"/>
    </source>
</evidence>
<organism evidence="1 2">
    <name type="scientific">Parelaphostrongylus tenuis</name>
    <name type="common">Meningeal worm</name>
    <dbReference type="NCBI Taxonomy" id="148309"/>
    <lineage>
        <taxon>Eukaryota</taxon>
        <taxon>Metazoa</taxon>
        <taxon>Ecdysozoa</taxon>
        <taxon>Nematoda</taxon>
        <taxon>Chromadorea</taxon>
        <taxon>Rhabditida</taxon>
        <taxon>Rhabditina</taxon>
        <taxon>Rhabditomorpha</taxon>
        <taxon>Strongyloidea</taxon>
        <taxon>Metastrongylidae</taxon>
        <taxon>Parelaphostrongylus</taxon>
    </lineage>
</organism>
<sequence>MAPAPETASRDFLKIIDELWEKNSKTYIKSPNQFFTDVNEIFADKKLFVSLHSSKVLPGYLVCARCMVQNVLSPEYFPISCTITGVSTAATREATGFFRDCFGDYVT</sequence>
<accession>A0AAD5MFF1</accession>
<evidence type="ECO:0000313" key="2">
    <source>
        <dbReference type="Proteomes" id="UP001196413"/>
    </source>
</evidence>
<protein>
    <submittedName>
        <fullName evidence="1">Uncharacterized protein</fullName>
    </submittedName>
</protein>
<name>A0AAD5MFF1_PARTN</name>
<dbReference type="Proteomes" id="UP001196413">
    <property type="component" value="Unassembled WGS sequence"/>
</dbReference>
<proteinExistence type="predicted"/>
<comment type="caution">
    <text evidence="1">The sequence shown here is derived from an EMBL/GenBank/DDBJ whole genome shotgun (WGS) entry which is preliminary data.</text>
</comment>
<feature type="non-terminal residue" evidence="1">
    <location>
        <position position="107"/>
    </location>
</feature>
<dbReference type="AlphaFoldDB" id="A0AAD5MFF1"/>